<feature type="transmembrane region" description="Helical" evidence="2">
    <location>
        <begin position="138"/>
        <end position="158"/>
    </location>
</feature>
<sequence>MRTIHNGSGRKEGSSLRQDGRKEFGAASRRVGGGASMVNPPALRWMPRGWALKIAAVTFVWPFMLALLRGAPTDALALAAAMALLFAGGEAVARGCREEVEREGRTLALSETPWKTLAAVAVGVAAFLISLGAAHDGVLMAVLFGVLTGGACALTYGLDQRIDRRAIEAAARRAGLRGRDVIETLEEAHRKVRAIEEAARGLHSRELKARLDRICGQARTILRQLEANPNKLSRARRFLVTYLDGTRDVVTRYAQQQKDLADTPLAANFRNVLDTVERVFAEQEEVLRRDDQLNLEVQIEVLETQLKREGVH</sequence>
<protein>
    <submittedName>
        <fullName evidence="3">5-bromo-4-chloroindolyl phosphate hydrolysis family protein</fullName>
    </submittedName>
</protein>
<dbReference type="EMBL" id="JBBLZC010000009">
    <property type="protein sequence ID" value="MEK0083588.1"/>
    <property type="molecule type" value="Genomic_DNA"/>
</dbReference>
<comment type="caution">
    <text evidence="3">The sequence shown here is derived from an EMBL/GenBank/DDBJ whole genome shotgun (WGS) entry which is preliminary data.</text>
</comment>
<dbReference type="Pfam" id="PF10112">
    <property type="entry name" value="Halogen_Hydrol"/>
    <property type="match status" value="1"/>
</dbReference>
<evidence type="ECO:0000256" key="2">
    <source>
        <dbReference type="SAM" id="Phobius"/>
    </source>
</evidence>
<feature type="region of interest" description="Disordered" evidence="1">
    <location>
        <begin position="1"/>
        <end position="21"/>
    </location>
</feature>
<dbReference type="InterPro" id="IPR018770">
    <property type="entry name" value="ChloroindolylP_hydrolase"/>
</dbReference>
<keyword evidence="2" id="KW-0472">Membrane</keyword>
<accession>A0ABU8XQU7</accession>
<reference evidence="3 4" key="1">
    <citation type="submission" date="2024-01" db="EMBL/GenBank/DDBJ databases">
        <title>Multi-omics insights into the function and evolution of sodium benzoate biodegradation pathways in Benzoatithermus flavus gen. nov., sp. nov. from hot spring.</title>
        <authorList>
            <person name="Hu C.-J."/>
            <person name="Li W.-J."/>
        </authorList>
    </citation>
    <scope>NUCLEOTIDE SEQUENCE [LARGE SCALE GENOMIC DNA]</scope>
    <source>
        <strain evidence="3 4">SYSU G07066</strain>
    </source>
</reference>
<feature type="compositionally biased region" description="Basic and acidic residues" evidence="1">
    <location>
        <begin position="9"/>
        <end position="21"/>
    </location>
</feature>
<evidence type="ECO:0000313" key="3">
    <source>
        <dbReference type="EMBL" id="MEK0083588.1"/>
    </source>
</evidence>
<evidence type="ECO:0000256" key="1">
    <source>
        <dbReference type="SAM" id="MobiDB-lite"/>
    </source>
</evidence>
<feature type="transmembrane region" description="Helical" evidence="2">
    <location>
        <begin position="50"/>
        <end position="69"/>
    </location>
</feature>
<feature type="transmembrane region" description="Helical" evidence="2">
    <location>
        <begin position="114"/>
        <end position="132"/>
    </location>
</feature>
<name>A0ABU8XQU7_9PROT</name>
<dbReference type="Proteomes" id="UP001375743">
    <property type="component" value="Unassembled WGS sequence"/>
</dbReference>
<organism evidence="3 4">
    <name type="scientific">Benzoatithermus flavus</name>
    <dbReference type="NCBI Taxonomy" id="3108223"/>
    <lineage>
        <taxon>Bacteria</taxon>
        <taxon>Pseudomonadati</taxon>
        <taxon>Pseudomonadota</taxon>
        <taxon>Alphaproteobacteria</taxon>
        <taxon>Geminicoccales</taxon>
        <taxon>Geminicoccaceae</taxon>
        <taxon>Benzoatithermus</taxon>
    </lineage>
</organism>
<proteinExistence type="predicted"/>
<dbReference type="RefSeq" id="WP_418159439.1">
    <property type="nucleotide sequence ID" value="NZ_JBBLZC010000009.1"/>
</dbReference>
<keyword evidence="4" id="KW-1185">Reference proteome</keyword>
<evidence type="ECO:0000313" key="4">
    <source>
        <dbReference type="Proteomes" id="UP001375743"/>
    </source>
</evidence>
<gene>
    <name evidence="3" type="ORF">U1T56_10530</name>
</gene>
<keyword evidence="2" id="KW-1133">Transmembrane helix</keyword>
<feature type="transmembrane region" description="Helical" evidence="2">
    <location>
        <begin position="75"/>
        <end position="93"/>
    </location>
</feature>
<keyword evidence="2" id="KW-0812">Transmembrane</keyword>